<evidence type="ECO:0000313" key="15">
    <source>
        <dbReference type="EMBL" id="QGM45465.1"/>
    </source>
</evidence>
<dbReference type="GO" id="GO:0005886">
    <property type="term" value="C:plasma membrane"/>
    <property type="evidence" value="ECO:0007669"/>
    <property type="project" value="UniProtKB-SubCell"/>
</dbReference>
<feature type="transmembrane region" description="Helical" evidence="14">
    <location>
        <begin position="74"/>
        <end position="95"/>
    </location>
</feature>
<dbReference type="PANTHER" id="PTHR13285:SF23">
    <property type="entry name" value="TEICHOIC ACID D-ALANYLTRANSFERASE"/>
    <property type="match status" value="1"/>
</dbReference>
<feature type="transmembrane region" description="Helical" evidence="14">
    <location>
        <begin position="189"/>
        <end position="210"/>
    </location>
</feature>
<feature type="transmembrane region" description="Helical" evidence="14">
    <location>
        <begin position="230"/>
        <end position="254"/>
    </location>
</feature>
<feature type="transmembrane region" description="Helical" evidence="14">
    <location>
        <begin position="311"/>
        <end position="334"/>
    </location>
</feature>
<evidence type="ECO:0000256" key="1">
    <source>
        <dbReference type="ARBA" id="ARBA00004651"/>
    </source>
</evidence>
<keyword evidence="8" id="KW-0016">Alginate biosynthesis</keyword>
<evidence type="ECO:0000256" key="14">
    <source>
        <dbReference type="SAM" id="Phobius"/>
    </source>
</evidence>
<feature type="transmembrane region" description="Helical" evidence="14">
    <location>
        <begin position="441"/>
        <end position="459"/>
    </location>
</feature>
<evidence type="ECO:0000256" key="13">
    <source>
        <dbReference type="PIRNR" id="PIRNR016636"/>
    </source>
</evidence>
<organism evidence="15 16">
    <name type="scientific">Methylocystis heyeri</name>
    <dbReference type="NCBI Taxonomy" id="391905"/>
    <lineage>
        <taxon>Bacteria</taxon>
        <taxon>Pseudomonadati</taxon>
        <taxon>Pseudomonadota</taxon>
        <taxon>Alphaproteobacteria</taxon>
        <taxon>Hyphomicrobiales</taxon>
        <taxon>Methylocystaceae</taxon>
        <taxon>Methylocystis</taxon>
    </lineage>
</organism>
<evidence type="ECO:0000313" key="16">
    <source>
        <dbReference type="Proteomes" id="UP000309061"/>
    </source>
</evidence>
<comment type="subcellular location">
    <subcellularLocation>
        <location evidence="1">Cell membrane</location>
        <topology evidence="1">Multi-pass membrane protein</topology>
    </subcellularLocation>
</comment>
<feature type="transmembrane region" description="Helical" evidence="14">
    <location>
        <begin position="411"/>
        <end position="429"/>
    </location>
</feature>
<accession>A0A6B8KEM5</accession>
<dbReference type="InterPro" id="IPR004299">
    <property type="entry name" value="MBOAT_fam"/>
</dbReference>
<evidence type="ECO:0000256" key="9">
    <source>
        <dbReference type="ARBA" id="ARBA00022989"/>
    </source>
</evidence>
<dbReference type="PANTHER" id="PTHR13285">
    <property type="entry name" value="ACYLTRANSFERASE"/>
    <property type="match status" value="1"/>
</dbReference>
<dbReference type="InterPro" id="IPR028362">
    <property type="entry name" value="AlgI"/>
</dbReference>
<feature type="transmembrane region" description="Helical" evidence="14">
    <location>
        <begin position="115"/>
        <end position="138"/>
    </location>
</feature>
<dbReference type="PIRSF" id="PIRSF500217">
    <property type="entry name" value="AlgI"/>
    <property type="match status" value="1"/>
</dbReference>
<proteinExistence type="inferred from homology"/>
<dbReference type="AlphaFoldDB" id="A0A6B8KEM5"/>
<gene>
    <name evidence="15" type="ORF">H2LOC_007025</name>
</gene>
<feature type="transmembrane region" description="Helical" evidence="14">
    <location>
        <begin position="38"/>
        <end position="62"/>
    </location>
</feature>
<evidence type="ECO:0000256" key="10">
    <source>
        <dbReference type="ARBA" id="ARBA00023136"/>
    </source>
</evidence>
<evidence type="ECO:0000256" key="3">
    <source>
        <dbReference type="ARBA" id="ARBA00010323"/>
    </source>
</evidence>
<dbReference type="Proteomes" id="UP000309061">
    <property type="component" value="Chromosome"/>
</dbReference>
<dbReference type="PIRSF" id="PIRSF016636">
    <property type="entry name" value="AlgI_DltB"/>
    <property type="match status" value="1"/>
</dbReference>
<comment type="similarity">
    <text evidence="3 13">Belongs to the membrane-bound acyltransferase family.</text>
</comment>
<evidence type="ECO:0000256" key="5">
    <source>
        <dbReference type="ARBA" id="ARBA00022475"/>
    </source>
</evidence>
<dbReference type="GO" id="GO:0042121">
    <property type="term" value="P:alginic acid biosynthetic process"/>
    <property type="evidence" value="ECO:0007669"/>
    <property type="project" value="UniProtKB-KW"/>
</dbReference>
<evidence type="ECO:0000256" key="2">
    <source>
        <dbReference type="ARBA" id="ARBA00005182"/>
    </source>
</evidence>
<keyword evidence="11 13" id="KW-0012">Acyltransferase</keyword>
<evidence type="ECO:0000256" key="11">
    <source>
        <dbReference type="ARBA" id="ARBA00023315"/>
    </source>
</evidence>
<evidence type="ECO:0000256" key="7">
    <source>
        <dbReference type="ARBA" id="ARBA00022692"/>
    </source>
</evidence>
<keyword evidence="16" id="KW-1185">Reference proteome</keyword>
<keyword evidence="6 13" id="KW-0808">Transferase</keyword>
<reference evidence="15 16" key="1">
    <citation type="submission" date="2019-11" db="EMBL/GenBank/DDBJ databases">
        <title>The genome sequence of Methylocystis heyeri.</title>
        <authorList>
            <person name="Oshkin I.Y."/>
            <person name="Miroshnikov K."/>
            <person name="Dedysh S.N."/>
        </authorList>
    </citation>
    <scope>NUCLEOTIDE SEQUENCE [LARGE SCALE GENOMIC DNA]</scope>
    <source>
        <strain evidence="15 16">H2</strain>
    </source>
</reference>
<dbReference type="InterPro" id="IPR051085">
    <property type="entry name" value="MB_O-acyltransferase"/>
</dbReference>
<keyword evidence="7 14" id="KW-0812">Transmembrane</keyword>
<evidence type="ECO:0000256" key="8">
    <source>
        <dbReference type="ARBA" id="ARBA00022841"/>
    </source>
</evidence>
<dbReference type="KEGG" id="mhey:H2LOC_007025"/>
<sequence>MIFASFEFLFLFLPAFLTIYFLAPTARRSWVILLFSWAFYAWWRVDFLVLLVGVTVFTYVVARMMEAVGPRSSCGGRLMVVGLVGNLASLAYFKYANFGVATFNQVIGALGFRPIAWTDVILPVGLSFYVLQSISYLVDVRRGDAPVARSLVDYAAYKAIFCQLIAGPIVRYAEIASQMKGRDHSLEQFGLGGRIFAIGLAMKVAIADTISPLVDAAFALSEPGFVEGWLAALGYTLQIYFDFAGYSLMAIGLARMMGFHFPQNFDNPYLSGSIQEFWRRWHMTLSRFLRDYLYIPLGGNRLGPARAYANLMLVMGIGGAWHGASWNFIFWGVWHGGLLAAHRRWSHRPAPSRRMPFAFANALTLLAVIVGWVVFRAKNLQEASAIYWGMLGFNGFALSDDLAWRITPDELWFMAIAVALVFLPLRPNWLARRRPAVLFRLAKAVGPFAALGLSIVLLYSRDAAPFLYFQF</sequence>
<dbReference type="EMBL" id="CP046052">
    <property type="protein sequence ID" value="QGM45465.1"/>
    <property type="molecule type" value="Genomic_DNA"/>
</dbReference>
<dbReference type="GO" id="GO:0016746">
    <property type="term" value="F:acyltransferase activity"/>
    <property type="evidence" value="ECO:0007669"/>
    <property type="project" value="UniProtKB-KW"/>
</dbReference>
<dbReference type="OrthoDB" id="139172at2"/>
<dbReference type="InterPro" id="IPR024194">
    <property type="entry name" value="Ac/AlaTfrase_AlgI/DltB"/>
</dbReference>
<keyword evidence="10 13" id="KW-0472">Membrane</keyword>
<evidence type="ECO:0000256" key="12">
    <source>
        <dbReference type="ARBA" id="ARBA00031030"/>
    </source>
</evidence>
<keyword evidence="5 13" id="KW-1003">Cell membrane</keyword>
<protein>
    <recommendedName>
        <fullName evidence="4">Probable alginate O-acetylase AlgI</fullName>
    </recommendedName>
    <alternativeName>
        <fullName evidence="12">Alginate biosynthesis protein AlgI</fullName>
    </alternativeName>
</protein>
<keyword evidence="9 14" id="KW-1133">Transmembrane helix</keyword>
<name>A0A6B8KEM5_9HYPH</name>
<evidence type="ECO:0000256" key="4">
    <source>
        <dbReference type="ARBA" id="ARBA00016084"/>
    </source>
</evidence>
<feature type="transmembrane region" description="Helical" evidence="14">
    <location>
        <begin position="382"/>
        <end position="399"/>
    </location>
</feature>
<evidence type="ECO:0000256" key="6">
    <source>
        <dbReference type="ARBA" id="ARBA00022679"/>
    </source>
</evidence>
<dbReference type="RefSeq" id="WP_136495747.1">
    <property type="nucleotide sequence ID" value="NZ_CP046052.1"/>
</dbReference>
<feature type="transmembrane region" description="Helical" evidence="14">
    <location>
        <begin position="354"/>
        <end position="375"/>
    </location>
</feature>
<dbReference type="Pfam" id="PF03062">
    <property type="entry name" value="MBOAT"/>
    <property type="match status" value="1"/>
</dbReference>
<comment type="pathway">
    <text evidence="2">Glycan biosynthesis; alginate biosynthesis.</text>
</comment>